<dbReference type="InterPro" id="IPR001509">
    <property type="entry name" value="Epimerase_deHydtase"/>
</dbReference>
<proteinExistence type="predicted"/>
<dbReference type="Proteomes" id="UP000217257">
    <property type="component" value="Chromosome"/>
</dbReference>
<dbReference type="Pfam" id="PF01370">
    <property type="entry name" value="Epimerase"/>
    <property type="match status" value="1"/>
</dbReference>
<evidence type="ECO:0000313" key="2">
    <source>
        <dbReference type="EMBL" id="ATB40043.1"/>
    </source>
</evidence>
<dbReference type="KEGG" id="cfus:CYFUS_005491"/>
<reference evidence="2 3" key="1">
    <citation type="submission" date="2017-06" db="EMBL/GenBank/DDBJ databases">
        <title>Sequencing and comparative analysis of myxobacterial genomes.</title>
        <authorList>
            <person name="Rupp O."/>
            <person name="Goesmann A."/>
            <person name="Sogaard-Andersen L."/>
        </authorList>
    </citation>
    <scope>NUCLEOTIDE SEQUENCE [LARGE SCALE GENOMIC DNA]</scope>
    <source>
        <strain evidence="2 3">DSM 52655</strain>
    </source>
</reference>
<dbReference type="EMBL" id="CP022098">
    <property type="protein sequence ID" value="ATB40043.1"/>
    <property type="molecule type" value="Genomic_DNA"/>
</dbReference>
<organism evidence="2 3">
    <name type="scientific">Cystobacter fuscus</name>
    <dbReference type="NCBI Taxonomy" id="43"/>
    <lineage>
        <taxon>Bacteria</taxon>
        <taxon>Pseudomonadati</taxon>
        <taxon>Myxococcota</taxon>
        <taxon>Myxococcia</taxon>
        <taxon>Myxococcales</taxon>
        <taxon>Cystobacterineae</taxon>
        <taxon>Archangiaceae</taxon>
        <taxon>Cystobacter</taxon>
    </lineage>
</organism>
<dbReference type="SUPFAM" id="SSF51735">
    <property type="entry name" value="NAD(P)-binding Rossmann-fold domains"/>
    <property type="match status" value="1"/>
</dbReference>
<feature type="domain" description="NAD-dependent epimerase/dehydratase" evidence="1">
    <location>
        <begin position="6"/>
        <end position="40"/>
    </location>
</feature>
<sequence>MAPMLFLRAMLEGRPLVLHDEGKPQRDFTYVDDVVEALMEVTCADVSALERETGFRPSIPLEQGLARLVAWYRGHEG</sequence>
<name>A0A250J8X9_9BACT</name>
<accession>A0A250J8X9</accession>
<evidence type="ECO:0000313" key="3">
    <source>
        <dbReference type="Proteomes" id="UP000217257"/>
    </source>
</evidence>
<dbReference type="AlphaFoldDB" id="A0A250J8X9"/>
<gene>
    <name evidence="2" type="ORF">CYFUS_005491</name>
</gene>
<dbReference type="InterPro" id="IPR036291">
    <property type="entry name" value="NAD(P)-bd_dom_sf"/>
</dbReference>
<protein>
    <recommendedName>
        <fullName evidence="1">NAD-dependent epimerase/dehydratase domain-containing protein</fullName>
    </recommendedName>
</protein>
<evidence type="ECO:0000259" key="1">
    <source>
        <dbReference type="Pfam" id="PF01370"/>
    </source>
</evidence>
<dbReference type="Gene3D" id="3.40.50.720">
    <property type="entry name" value="NAD(P)-binding Rossmann-like Domain"/>
    <property type="match status" value="2"/>
</dbReference>